<evidence type="ECO:0000256" key="13">
    <source>
        <dbReference type="ARBA" id="ARBA00022989"/>
    </source>
</evidence>
<name>A0A9D1ZGV5_9BACE</name>
<feature type="transmembrane region" description="Helical" evidence="19">
    <location>
        <begin position="87"/>
        <end position="103"/>
    </location>
</feature>
<comment type="subcellular location">
    <subcellularLocation>
        <location evidence="2">Cell membrane</location>
        <topology evidence="2">Multi-pass membrane protein</topology>
    </subcellularLocation>
</comment>
<comment type="catalytic activity">
    <reaction evidence="1 18">
        <text>a 1,2-diacyl-sn-glycero-3-phosphate + CTP + H(+) = a CDP-1,2-diacyl-sn-glycerol + diphosphate</text>
        <dbReference type="Rhea" id="RHEA:16229"/>
        <dbReference type="ChEBI" id="CHEBI:15378"/>
        <dbReference type="ChEBI" id="CHEBI:33019"/>
        <dbReference type="ChEBI" id="CHEBI:37563"/>
        <dbReference type="ChEBI" id="CHEBI:58332"/>
        <dbReference type="ChEBI" id="CHEBI:58608"/>
        <dbReference type="EC" id="2.7.7.41"/>
    </reaction>
</comment>
<evidence type="ECO:0000256" key="4">
    <source>
        <dbReference type="ARBA" id="ARBA00005189"/>
    </source>
</evidence>
<dbReference type="AlphaFoldDB" id="A0A9D1ZGV5"/>
<evidence type="ECO:0000256" key="1">
    <source>
        <dbReference type="ARBA" id="ARBA00001698"/>
    </source>
</evidence>
<feature type="transmembrane region" description="Helical" evidence="19">
    <location>
        <begin position="12"/>
        <end position="40"/>
    </location>
</feature>
<dbReference type="PROSITE" id="PS01315">
    <property type="entry name" value="CDS"/>
    <property type="match status" value="1"/>
</dbReference>
<evidence type="ECO:0000256" key="15">
    <source>
        <dbReference type="ARBA" id="ARBA00023136"/>
    </source>
</evidence>
<evidence type="ECO:0000256" key="11">
    <source>
        <dbReference type="ARBA" id="ARBA00022692"/>
    </source>
</evidence>
<feature type="transmembrane region" description="Helical" evidence="19">
    <location>
        <begin position="188"/>
        <end position="207"/>
    </location>
</feature>
<comment type="caution">
    <text evidence="20">The sequence shown here is derived from an EMBL/GenBank/DDBJ whole genome shotgun (WGS) entry which is preliminary data.</text>
</comment>
<keyword evidence="9" id="KW-0444">Lipid biosynthesis</keyword>
<evidence type="ECO:0000256" key="3">
    <source>
        <dbReference type="ARBA" id="ARBA00005119"/>
    </source>
</evidence>
<evidence type="ECO:0000313" key="20">
    <source>
        <dbReference type="EMBL" id="HIY87306.1"/>
    </source>
</evidence>
<keyword evidence="10 18" id="KW-0808">Transferase</keyword>
<evidence type="ECO:0000256" key="16">
    <source>
        <dbReference type="ARBA" id="ARBA00023209"/>
    </source>
</evidence>
<sequence length="279" mass="30701">MKSNLIQRTITGILFVAVLVGAILWSPISFGTLFAVIAALSVREFGHLMNQSGQVEINRNVASLAGAYLFLALMAFCTQVTDARVFLPYLLLLLYLMITELYLKKKNPLGNWSFTMLSQLYVALPFALLNVLAFHNDPTASSVSYNPMLPLSVFIFIWLSDTGAYCVGSLIGKHRLFKRISPKKSWEGSVGGGVFAMAASLVFAHYFPFLNEWEWIGLALTVVVFGTWGDLTESLMKRQLGIKDSGNILPGHGGMLDRFDSALMAIPAAVVYLYAVTVI</sequence>
<comment type="pathway">
    <text evidence="4">Lipid metabolism.</text>
</comment>
<feature type="transmembrane region" description="Helical" evidence="19">
    <location>
        <begin position="115"/>
        <end position="135"/>
    </location>
</feature>
<accession>A0A9D1ZGV5</accession>
<evidence type="ECO:0000256" key="2">
    <source>
        <dbReference type="ARBA" id="ARBA00004651"/>
    </source>
</evidence>
<keyword evidence="13 19" id="KW-1133">Transmembrane helix</keyword>
<keyword evidence="15 19" id="KW-0472">Membrane</keyword>
<feature type="transmembrane region" description="Helical" evidence="19">
    <location>
        <begin position="147"/>
        <end position="167"/>
    </location>
</feature>
<evidence type="ECO:0000256" key="6">
    <source>
        <dbReference type="ARBA" id="ARBA00012487"/>
    </source>
</evidence>
<dbReference type="EMBL" id="DXCV01000012">
    <property type="protein sequence ID" value="HIY87306.1"/>
    <property type="molecule type" value="Genomic_DNA"/>
</dbReference>
<evidence type="ECO:0000256" key="9">
    <source>
        <dbReference type="ARBA" id="ARBA00022516"/>
    </source>
</evidence>
<reference evidence="20" key="2">
    <citation type="submission" date="2021-04" db="EMBL/GenBank/DDBJ databases">
        <authorList>
            <person name="Gilroy R."/>
        </authorList>
    </citation>
    <scope>NUCLEOTIDE SEQUENCE</scope>
    <source>
        <strain evidence="20">Gambia2-208</strain>
    </source>
</reference>
<protein>
    <recommendedName>
        <fullName evidence="7 18">Phosphatidate cytidylyltransferase</fullName>
        <ecNumber evidence="6 18">2.7.7.41</ecNumber>
    </recommendedName>
</protein>
<dbReference type="PANTHER" id="PTHR46382:SF1">
    <property type="entry name" value="PHOSPHATIDATE CYTIDYLYLTRANSFERASE"/>
    <property type="match status" value="1"/>
</dbReference>
<evidence type="ECO:0000256" key="8">
    <source>
        <dbReference type="ARBA" id="ARBA00022475"/>
    </source>
</evidence>
<evidence type="ECO:0000256" key="5">
    <source>
        <dbReference type="ARBA" id="ARBA00010185"/>
    </source>
</evidence>
<keyword evidence="16" id="KW-0594">Phospholipid biosynthesis</keyword>
<keyword evidence="11 18" id="KW-0812">Transmembrane</keyword>
<evidence type="ECO:0000313" key="21">
    <source>
        <dbReference type="Proteomes" id="UP000886851"/>
    </source>
</evidence>
<evidence type="ECO:0000256" key="18">
    <source>
        <dbReference type="RuleBase" id="RU003938"/>
    </source>
</evidence>
<gene>
    <name evidence="20" type="ORF">H9824_01210</name>
</gene>
<evidence type="ECO:0000256" key="12">
    <source>
        <dbReference type="ARBA" id="ARBA00022695"/>
    </source>
</evidence>
<comment type="pathway">
    <text evidence="3 18">Phospholipid metabolism; CDP-diacylglycerol biosynthesis; CDP-diacylglycerol from sn-glycerol 3-phosphate: step 3/3.</text>
</comment>
<dbReference type="GO" id="GO:0016024">
    <property type="term" value="P:CDP-diacylglycerol biosynthetic process"/>
    <property type="evidence" value="ECO:0007669"/>
    <property type="project" value="TreeGrafter"/>
</dbReference>
<dbReference type="Pfam" id="PF01148">
    <property type="entry name" value="CTP_transf_1"/>
    <property type="match status" value="1"/>
</dbReference>
<organism evidence="20 21">
    <name type="scientific">Candidatus Bacteroides pullicola</name>
    <dbReference type="NCBI Taxonomy" id="2838475"/>
    <lineage>
        <taxon>Bacteria</taxon>
        <taxon>Pseudomonadati</taxon>
        <taxon>Bacteroidota</taxon>
        <taxon>Bacteroidia</taxon>
        <taxon>Bacteroidales</taxon>
        <taxon>Bacteroidaceae</taxon>
        <taxon>Bacteroides</taxon>
    </lineage>
</organism>
<proteinExistence type="inferred from homology"/>
<feature type="transmembrane region" description="Helical" evidence="19">
    <location>
        <begin position="61"/>
        <end position="81"/>
    </location>
</feature>
<keyword evidence="8" id="KW-1003">Cell membrane</keyword>
<evidence type="ECO:0000256" key="17">
    <source>
        <dbReference type="ARBA" id="ARBA00023264"/>
    </source>
</evidence>
<evidence type="ECO:0000256" key="7">
    <source>
        <dbReference type="ARBA" id="ARBA00019373"/>
    </source>
</evidence>
<keyword evidence="14" id="KW-0443">Lipid metabolism</keyword>
<dbReference type="GO" id="GO:0004605">
    <property type="term" value="F:phosphatidate cytidylyltransferase activity"/>
    <property type="evidence" value="ECO:0007669"/>
    <property type="project" value="UniProtKB-EC"/>
</dbReference>
<keyword evidence="12 18" id="KW-0548">Nucleotidyltransferase</keyword>
<reference evidence="20" key="1">
    <citation type="journal article" date="2021" name="PeerJ">
        <title>Extensive microbial diversity within the chicken gut microbiome revealed by metagenomics and culture.</title>
        <authorList>
            <person name="Gilroy R."/>
            <person name="Ravi A."/>
            <person name="Getino M."/>
            <person name="Pursley I."/>
            <person name="Horton D.L."/>
            <person name="Alikhan N.F."/>
            <person name="Baker D."/>
            <person name="Gharbi K."/>
            <person name="Hall N."/>
            <person name="Watson M."/>
            <person name="Adriaenssens E.M."/>
            <person name="Foster-Nyarko E."/>
            <person name="Jarju S."/>
            <person name="Secka A."/>
            <person name="Antonio M."/>
            <person name="Oren A."/>
            <person name="Chaudhuri R.R."/>
            <person name="La Ragione R."/>
            <person name="Hildebrand F."/>
            <person name="Pallen M.J."/>
        </authorList>
    </citation>
    <scope>NUCLEOTIDE SEQUENCE</scope>
    <source>
        <strain evidence="20">Gambia2-208</strain>
    </source>
</reference>
<evidence type="ECO:0000256" key="10">
    <source>
        <dbReference type="ARBA" id="ARBA00022679"/>
    </source>
</evidence>
<dbReference type="PANTHER" id="PTHR46382">
    <property type="entry name" value="PHOSPHATIDATE CYTIDYLYLTRANSFERASE"/>
    <property type="match status" value="1"/>
</dbReference>
<dbReference type="EC" id="2.7.7.41" evidence="6 18"/>
<dbReference type="InterPro" id="IPR000374">
    <property type="entry name" value="PC_trans"/>
</dbReference>
<dbReference type="GO" id="GO:0005886">
    <property type="term" value="C:plasma membrane"/>
    <property type="evidence" value="ECO:0007669"/>
    <property type="project" value="UniProtKB-SubCell"/>
</dbReference>
<keyword evidence="17" id="KW-1208">Phospholipid metabolism</keyword>
<dbReference type="Proteomes" id="UP000886851">
    <property type="component" value="Unassembled WGS sequence"/>
</dbReference>
<comment type="similarity">
    <text evidence="5 18">Belongs to the CDS family.</text>
</comment>
<evidence type="ECO:0000256" key="14">
    <source>
        <dbReference type="ARBA" id="ARBA00023098"/>
    </source>
</evidence>
<evidence type="ECO:0000256" key="19">
    <source>
        <dbReference type="SAM" id="Phobius"/>
    </source>
</evidence>